<reference evidence="4" key="1">
    <citation type="journal article" date="2019" name="Int. J. Syst. Evol. Microbiol.">
        <title>The Global Catalogue of Microorganisms (GCM) 10K type strain sequencing project: providing services to taxonomists for standard genome sequencing and annotation.</title>
        <authorList>
            <consortium name="The Broad Institute Genomics Platform"/>
            <consortium name="The Broad Institute Genome Sequencing Center for Infectious Disease"/>
            <person name="Wu L."/>
            <person name="Ma J."/>
        </authorList>
    </citation>
    <scope>NUCLEOTIDE SEQUENCE [LARGE SCALE GENOMIC DNA]</scope>
    <source>
        <strain evidence="4">NBRC 110633</strain>
    </source>
</reference>
<dbReference type="Pfam" id="PF10986">
    <property type="entry name" value="ZrgA"/>
    <property type="match status" value="2"/>
</dbReference>
<dbReference type="Proteomes" id="UP001156669">
    <property type="component" value="Unassembled WGS sequence"/>
</dbReference>
<feature type="compositionally biased region" description="Basic and acidic residues" evidence="1">
    <location>
        <begin position="109"/>
        <end position="189"/>
    </location>
</feature>
<evidence type="ECO:0000256" key="2">
    <source>
        <dbReference type="SAM" id="SignalP"/>
    </source>
</evidence>
<protein>
    <recommendedName>
        <fullName evidence="5">DUF2796 domain-containing protein</fullName>
    </recommendedName>
</protein>
<dbReference type="RefSeq" id="WP_045399258.1">
    <property type="nucleotide sequence ID" value="NZ_BBLD01000021.1"/>
</dbReference>
<dbReference type="EMBL" id="BSOE01000046">
    <property type="protein sequence ID" value="GLR04777.1"/>
    <property type="molecule type" value="Genomic_DNA"/>
</dbReference>
<name>A0ABQ5Y1B4_9VIBR</name>
<feature type="signal peptide" evidence="2">
    <location>
        <begin position="1"/>
        <end position="21"/>
    </location>
</feature>
<sequence length="248" mass="27684">MPSKHALALVIGLSLSATANAEEYRQHEAHVHGHVEFNIAQDGKDLLIEITSPGADVVGFEHAPENAEQEQALKRAVAALKDTNKLFAINQQAKCVIEEVQVAHTLGQDSHEGHDHGNHEGHDHDKHDHDSHEGHDHDKHEHGDHEGHDHDKHDHDGHEGHDHDEHAHDDHHDHEGHDHEGHDHEHGGHGEFTVEYRFHCDSVADLNSIDTTWFKQFPATESISVNLFTDTTQSATSLSKNNTKIAIK</sequence>
<feature type="region of interest" description="Disordered" evidence="1">
    <location>
        <begin position="108"/>
        <end position="189"/>
    </location>
</feature>
<gene>
    <name evidence="3" type="ORF">GCM10007906_23650</name>
</gene>
<dbReference type="InterPro" id="IPR021253">
    <property type="entry name" value="ZrgA-like"/>
</dbReference>
<keyword evidence="2" id="KW-0732">Signal</keyword>
<evidence type="ECO:0008006" key="5">
    <source>
        <dbReference type="Google" id="ProtNLM"/>
    </source>
</evidence>
<organism evidence="3 4">
    <name type="scientific">Vibrio hyugaensis</name>
    <dbReference type="NCBI Taxonomy" id="1534743"/>
    <lineage>
        <taxon>Bacteria</taxon>
        <taxon>Pseudomonadati</taxon>
        <taxon>Pseudomonadota</taxon>
        <taxon>Gammaproteobacteria</taxon>
        <taxon>Vibrionales</taxon>
        <taxon>Vibrionaceae</taxon>
        <taxon>Vibrio</taxon>
    </lineage>
</organism>
<evidence type="ECO:0000313" key="3">
    <source>
        <dbReference type="EMBL" id="GLR04777.1"/>
    </source>
</evidence>
<evidence type="ECO:0000256" key="1">
    <source>
        <dbReference type="SAM" id="MobiDB-lite"/>
    </source>
</evidence>
<comment type="caution">
    <text evidence="3">The sequence shown here is derived from an EMBL/GenBank/DDBJ whole genome shotgun (WGS) entry which is preliminary data.</text>
</comment>
<evidence type="ECO:0000313" key="4">
    <source>
        <dbReference type="Proteomes" id="UP001156669"/>
    </source>
</evidence>
<keyword evidence="4" id="KW-1185">Reference proteome</keyword>
<accession>A0ABQ5Y1B4</accession>
<proteinExistence type="predicted"/>
<feature type="chain" id="PRO_5045481289" description="DUF2796 domain-containing protein" evidence="2">
    <location>
        <begin position="22"/>
        <end position="248"/>
    </location>
</feature>